<dbReference type="Proteomes" id="UP000548423">
    <property type="component" value="Unassembled WGS sequence"/>
</dbReference>
<dbReference type="EMBL" id="JACCBX010000012">
    <property type="protein sequence ID" value="NYE08073.1"/>
    <property type="molecule type" value="Genomic_DNA"/>
</dbReference>
<accession>A0A852TGZ8</accession>
<proteinExistence type="predicted"/>
<evidence type="ECO:0000259" key="3">
    <source>
        <dbReference type="Pfam" id="PF22725"/>
    </source>
</evidence>
<dbReference type="PANTHER" id="PTHR43818">
    <property type="entry name" value="BCDNA.GH03377"/>
    <property type="match status" value="1"/>
</dbReference>
<feature type="domain" description="Gfo/Idh/MocA-like oxidoreductase N-terminal" evidence="2">
    <location>
        <begin position="4"/>
        <end position="122"/>
    </location>
</feature>
<sequence length="374" mass="42023">MRKIRIGIIGVGIIGKVHLDNYAKLEGAEVVAACDLNESELQQVAEKYNIPYTYTNFREMLNRDDLDAIDVCLHNNLHAEITIEALKAGKHVYCEKPIAGSYIDGRRMVDMAIECGKNLHVQLSFLYSLETKAAKRLIDEEKLGKLYHARSTGYRRRGRPFVDGYGTKDFNQKKIASGGALFDMGVYRISQLLYLMNTPQVKTITGKTYQEMDMDEKRRQISGFDVEELGVGFVRFEDGLTLDIIESWAIHLNGFEGSSIVGNQGGIRFPSHSNGVNVPFSFHTSVCDMDMDSTFDLGAADYRWHQLDENPDAYDSSQHHWIAALQGRVELLPTAEIALQTILISEGIYLSDRLGREVTAEEVVSMSETHAIKV</sequence>
<evidence type="ECO:0000313" key="5">
    <source>
        <dbReference type="Proteomes" id="UP000548423"/>
    </source>
</evidence>
<comment type="caution">
    <text evidence="4">The sequence shown here is derived from an EMBL/GenBank/DDBJ whole genome shotgun (WGS) entry which is preliminary data.</text>
</comment>
<evidence type="ECO:0000256" key="1">
    <source>
        <dbReference type="ARBA" id="ARBA00023002"/>
    </source>
</evidence>
<feature type="domain" description="GFO/IDH/MocA-like oxidoreductase" evidence="3">
    <location>
        <begin position="132"/>
        <end position="267"/>
    </location>
</feature>
<reference evidence="5" key="1">
    <citation type="submission" date="2020-07" db="EMBL/GenBank/DDBJ databases">
        <authorList>
            <person name="Partida-Martinez L."/>
            <person name="Huntemann M."/>
            <person name="Clum A."/>
            <person name="Wang J."/>
            <person name="Palaniappan K."/>
            <person name="Ritter S."/>
            <person name="Chen I.-M."/>
            <person name="Stamatis D."/>
            <person name="Reddy T."/>
            <person name="O'Malley R."/>
            <person name="Daum C."/>
            <person name="Shapiro N."/>
            <person name="Ivanova N."/>
            <person name="Kyrpides N."/>
            <person name="Woyke T."/>
        </authorList>
    </citation>
    <scope>NUCLEOTIDE SEQUENCE [LARGE SCALE GENOMIC DNA]</scope>
    <source>
        <strain evidence="5">AT2.8</strain>
    </source>
</reference>
<keyword evidence="1" id="KW-0560">Oxidoreductase</keyword>
<evidence type="ECO:0000313" key="4">
    <source>
        <dbReference type="EMBL" id="NYE08073.1"/>
    </source>
</evidence>
<dbReference type="Pfam" id="PF01408">
    <property type="entry name" value="GFO_IDH_MocA"/>
    <property type="match status" value="1"/>
</dbReference>
<gene>
    <name evidence="4" type="ORF">F4694_004916</name>
</gene>
<protein>
    <submittedName>
        <fullName evidence="4">Dehydrogenase</fullName>
    </submittedName>
</protein>
<dbReference type="InterPro" id="IPR000683">
    <property type="entry name" value="Gfo/Idh/MocA-like_OxRdtase_N"/>
</dbReference>
<dbReference type="Gene3D" id="3.30.360.10">
    <property type="entry name" value="Dihydrodipicolinate Reductase, domain 2"/>
    <property type="match status" value="1"/>
</dbReference>
<dbReference type="InterPro" id="IPR036291">
    <property type="entry name" value="NAD(P)-bd_dom_sf"/>
</dbReference>
<dbReference type="PANTHER" id="PTHR43818:SF11">
    <property type="entry name" value="BCDNA.GH03377"/>
    <property type="match status" value="1"/>
</dbReference>
<dbReference type="InterPro" id="IPR055170">
    <property type="entry name" value="GFO_IDH_MocA-like_dom"/>
</dbReference>
<dbReference type="GO" id="GO:0016491">
    <property type="term" value="F:oxidoreductase activity"/>
    <property type="evidence" value="ECO:0007669"/>
    <property type="project" value="UniProtKB-KW"/>
</dbReference>
<reference evidence="5" key="2">
    <citation type="submission" date="2020-08" db="EMBL/GenBank/DDBJ databases">
        <title>The Agave Microbiome: Exploring the role of microbial communities in plant adaptations to desert environments.</title>
        <authorList>
            <person name="Partida-Martinez L.P."/>
        </authorList>
    </citation>
    <scope>NUCLEOTIDE SEQUENCE [LARGE SCALE GENOMIC DNA]</scope>
    <source>
        <strain evidence="5">AT2.8</strain>
    </source>
</reference>
<dbReference type="SUPFAM" id="SSF55347">
    <property type="entry name" value="Glyceraldehyde-3-phosphate dehydrogenase-like, C-terminal domain"/>
    <property type="match status" value="1"/>
</dbReference>
<dbReference type="AlphaFoldDB" id="A0A852TGZ8"/>
<organism evidence="4 5">
    <name type="scientific">Neobacillus niacini</name>
    <dbReference type="NCBI Taxonomy" id="86668"/>
    <lineage>
        <taxon>Bacteria</taxon>
        <taxon>Bacillati</taxon>
        <taxon>Bacillota</taxon>
        <taxon>Bacilli</taxon>
        <taxon>Bacillales</taxon>
        <taxon>Bacillaceae</taxon>
        <taxon>Neobacillus</taxon>
    </lineage>
</organism>
<dbReference type="SUPFAM" id="SSF51735">
    <property type="entry name" value="NAD(P)-binding Rossmann-fold domains"/>
    <property type="match status" value="1"/>
</dbReference>
<dbReference type="GO" id="GO:0000166">
    <property type="term" value="F:nucleotide binding"/>
    <property type="evidence" value="ECO:0007669"/>
    <property type="project" value="InterPro"/>
</dbReference>
<dbReference type="InterPro" id="IPR050463">
    <property type="entry name" value="Gfo/Idh/MocA_oxidrdct_glycsds"/>
</dbReference>
<name>A0A852TGZ8_9BACI</name>
<dbReference type="Pfam" id="PF22725">
    <property type="entry name" value="GFO_IDH_MocA_C3"/>
    <property type="match status" value="1"/>
</dbReference>
<dbReference type="Gene3D" id="3.40.50.720">
    <property type="entry name" value="NAD(P)-binding Rossmann-like Domain"/>
    <property type="match status" value="1"/>
</dbReference>
<evidence type="ECO:0000259" key="2">
    <source>
        <dbReference type="Pfam" id="PF01408"/>
    </source>
</evidence>